<reference evidence="8 9" key="2">
    <citation type="journal article" date="2009" name="PLoS ONE">
        <title>An integrated genetic and cytogenetic map of the cucumber genome.</title>
        <authorList>
            <person name="Ren Y."/>
            <person name="Zhang Z."/>
            <person name="Liu J."/>
            <person name="Staub J.E."/>
            <person name="Han Y."/>
            <person name="Cheng Z."/>
            <person name="Li X."/>
            <person name="Lu J."/>
            <person name="Miao H."/>
            <person name="Kang H."/>
            <person name="Xie B."/>
            <person name="Gu X."/>
            <person name="Wang X."/>
            <person name="Du Y."/>
            <person name="Jin W."/>
            <person name="Huang S."/>
        </authorList>
    </citation>
    <scope>NUCLEOTIDE SEQUENCE [LARGE SCALE GENOMIC DNA]</scope>
    <source>
        <strain evidence="9">cv. 9930</strain>
    </source>
</reference>
<keyword evidence="9" id="KW-1185">Reference proteome</keyword>
<dbReference type="OrthoDB" id="760019at2759"/>
<keyword evidence="2" id="KW-0805">Transcription regulation</keyword>
<evidence type="ECO:0000259" key="7">
    <source>
        <dbReference type="PROSITE" id="PS50888"/>
    </source>
</evidence>
<feature type="compositionally biased region" description="Basic and acidic residues" evidence="6">
    <location>
        <begin position="70"/>
        <end position="89"/>
    </location>
</feature>
<dbReference type="InterPro" id="IPR045239">
    <property type="entry name" value="bHLH95_bHLH"/>
</dbReference>
<reference evidence="8 9" key="3">
    <citation type="journal article" date="2010" name="BMC Genomics">
        <title>Transcriptome sequencing and comparative analysis of cucumber flowers with different sex types.</title>
        <authorList>
            <person name="Guo S."/>
            <person name="Zheng Y."/>
            <person name="Joung J.G."/>
            <person name="Liu S."/>
            <person name="Zhang Z."/>
            <person name="Crasta O.R."/>
            <person name="Sobral B.W."/>
            <person name="Xu Y."/>
            <person name="Huang S."/>
            <person name="Fei Z."/>
        </authorList>
    </citation>
    <scope>NUCLEOTIDE SEQUENCE [LARGE SCALE GENOMIC DNA]</scope>
    <source>
        <strain evidence="9">cv. 9930</strain>
    </source>
</reference>
<dbReference type="STRING" id="3659.A0A0A0LPC1"/>
<dbReference type="InterPro" id="IPR036638">
    <property type="entry name" value="HLH_DNA-bd_sf"/>
</dbReference>
<keyword evidence="5" id="KW-0539">Nucleus</keyword>
<dbReference type="SUPFAM" id="SSF47459">
    <property type="entry name" value="HLH, helix-loop-helix DNA-binding domain"/>
    <property type="match status" value="1"/>
</dbReference>
<dbReference type="PANTHER" id="PTHR16223:SF56">
    <property type="entry name" value="TRANSCRIPTION FACTOR BHLH110"/>
    <property type="match status" value="1"/>
</dbReference>
<dbReference type="GO" id="GO:0000978">
    <property type="term" value="F:RNA polymerase II cis-regulatory region sequence-specific DNA binding"/>
    <property type="evidence" value="ECO:0000318"/>
    <property type="project" value="GO_Central"/>
</dbReference>
<comment type="subcellular location">
    <subcellularLocation>
        <location evidence="1">Nucleus</location>
    </subcellularLocation>
</comment>
<evidence type="ECO:0000256" key="2">
    <source>
        <dbReference type="ARBA" id="ARBA00023015"/>
    </source>
</evidence>
<keyword evidence="4" id="KW-0804">Transcription</keyword>
<evidence type="ECO:0000256" key="3">
    <source>
        <dbReference type="ARBA" id="ARBA00023125"/>
    </source>
</evidence>
<dbReference type="GO" id="GO:0005634">
    <property type="term" value="C:nucleus"/>
    <property type="evidence" value="ECO:0000318"/>
    <property type="project" value="GO_Central"/>
</dbReference>
<evidence type="ECO:0000256" key="1">
    <source>
        <dbReference type="ARBA" id="ARBA00004123"/>
    </source>
</evidence>
<sequence length="347" mass="39373">MDFSTNLHQQLLHLENQLLVGSGSGHAWTPDLSLSPNCEIEPIFHFQDLNPAIDIAQSFTSLQHYNSHGISKERRYEDQEGKREEKKDSSSSNSLKKINDNESLKSHDYYYYYHSSNFEEEDDQMKKIGQSCCCSKIHPTVNVSSRNSYKPLMTTEFSSSLGLFDHSFSFASSHHLLDQSTTSSSLLTKMGNHEITNAKRAYSLKQQKQSPNKKTRVEPRPTCPPLKIRKEKLGDRIAALQQLVAPFGKTDTASVLMEAISYINFLQNQVEMLSHSYMKSCRSKNYKTTRRDELNDDKKQESDLKAKGLCLVPLACISYLPEDSTNGGRIGSLWPPLAAANFNRRSF</sequence>
<dbReference type="InterPro" id="IPR045843">
    <property type="entry name" value="IND-like"/>
</dbReference>
<dbReference type="PROSITE" id="PS50888">
    <property type="entry name" value="BHLH"/>
    <property type="match status" value="1"/>
</dbReference>
<dbReference type="CDD" id="cd11393">
    <property type="entry name" value="bHLH_AtbHLH_like"/>
    <property type="match status" value="1"/>
</dbReference>
<protein>
    <recommendedName>
        <fullName evidence="7">BHLH domain-containing protein</fullName>
    </recommendedName>
</protein>
<dbReference type="GO" id="GO:0006357">
    <property type="term" value="P:regulation of transcription by RNA polymerase II"/>
    <property type="evidence" value="ECO:0000318"/>
    <property type="project" value="GO_Central"/>
</dbReference>
<dbReference type="Gene3D" id="4.10.280.10">
    <property type="entry name" value="Helix-loop-helix DNA-binding domain"/>
    <property type="match status" value="1"/>
</dbReference>
<dbReference type="Proteomes" id="UP000029981">
    <property type="component" value="Chromosome 2"/>
</dbReference>
<dbReference type="GO" id="GO:0046983">
    <property type="term" value="F:protein dimerization activity"/>
    <property type="evidence" value="ECO:0007669"/>
    <property type="project" value="InterPro"/>
</dbReference>
<proteinExistence type="predicted"/>
<evidence type="ECO:0000313" key="9">
    <source>
        <dbReference type="Proteomes" id="UP000029981"/>
    </source>
</evidence>
<dbReference type="KEGG" id="csv:101215077"/>
<dbReference type="PANTHER" id="PTHR16223">
    <property type="entry name" value="TRANSCRIPTION FACTOR BHLH83-RELATED"/>
    <property type="match status" value="1"/>
</dbReference>
<evidence type="ECO:0000256" key="6">
    <source>
        <dbReference type="SAM" id="MobiDB-lite"/>
    </source>
</evidence>
<gene>
    <name evidence="8" type="ORF">Csa_2G361860</name>
</gene>
<evidence type="ECO:0000313" key="8">
    <source>
        <dbReference type="EMBL" id="KGN62622.1"/>
    </source>
</evidence>
<dbReference type="eggNOG" id="ENOG502QUG3">
    <property type="taxonomic scope" value="Eukaryota"/>
</dbReference>
<dbReference type="AlphaFoldDB" id="A0A0A0LPC1"/>
<accession>A0A0A0LPC1</accession>
<feature type="region of interest" description="Disordered" evidence="6">
    <location>
        <begin position="70"/>
        <end position="98"/>
    </location>
</feature>
<name>A0A0A0LPC1_CUCSA</name>
<keyword evidence="3" id="KW-0238">DNA-binding</keyword>
<reference evidence="8 9" key="1">
    <citation type="journal article" date="2009" name="Nat. Genet.">
        <title>The genome of the cucumber, Cucumis sativus L.</title>
        <authorList>
            <person name="Huang S."/>
            <person name="Li R."/>
            <person name="Zhang Z."/>
            <person name="Li L."/>
            <person name="Gu X."/>
            <person name="Fan W."/>
            <person name="Lucas W.J."/>
            <person name="Wang X."/>
            <person name="Xie B."/>
            <person name="Ni P."/>
            <person name="Ren Y."/>
            <person name="Zhu H."/>
            <person name="Li J."/>
            <person name="Lin K."/>
            <person name="Jin W."/>
            <person name="Fei Z."/>
            <person name="Li G."/>
            <person name="Staub J."/>
            <person name="Kilian A."/>
            <person name="van der Vossen E.A."/>
            <person name="Wu Y."/>
            <person name="Guo J."/>
            <person name="He J."/>
            <person name="Jia Z."/>
            <person name="Ren Y."/>
            <person name="Tian G."/>
            <person name="Lu Y."/>
            <person name="Ruan J."/>
            <person name="Qian W."/>
            <person name="Wang M."/>
            <person name="Huang Q."/>
            <person name="Li B."/>
            <person name="Xuan Z."/>
            <person name="Cao J."/>
            <person name="Asan"/>
            <person name="Wu Z."/>
            <person name="Zhang J."/>
            <person name="Cai Q."/>
            <person name="Bai Y."/>
            <person name="Zhao B."/>
            <person name="Han Y."/>
            <person name="Li Y."/>
            <person name="Li X."/>
            <person name="Wang S."/>
            <person name="Shi Q."/>
            <person name="Liu S."/>
            <person name="Cho W.K."/>
            <person name="Kim J.Y."/>
            <person name="Xu Y."/>
            <person name="Heller-Uszynska K."/>
            <person name="Miao H."/>
            <person name="Cheng Z."/>
            <person name="Zhang S."/>
            <person name="Wu J."/>
            <person name="Yang Y."/>
            <person name="Kang H."/>
            <person name="Li M."/>
            <person name="Liang H."/>
            <person name="Ren X."/>
            <person name="Shi Z."/>
            <person name="Wen M."/>
            <person name="Jian M."/>
            <person name="Yang H."/>
            <person name="Zhang G."/>
            <person name="Yang Z."/>
            <person name="Chen R."/>
            <person name="Liu S."/>
            <person name="Li J."/>
            <person name="Ma L."/>
            <person name="Liu H."/>
            <person name="Zhou Y."/>
            <person name="Zhao J."/>
            <person name="Fang X."/>
            <person name="Li G."/>
            <person name="Fang L."/>
            <person name="Li Y."/>
            <person name="Liu D."/>
            <person name="Zheng H."/>
            <person name="Zhang Y."/>
            <person name="Qin N."/>
            <person name="Li Z."/>
            <person name="Yang G."/>
            <person name="Yang S."/>
            <person name="Bolund L."/>
            <person name="Kristiansen K."/>
            <person name="Zheng H."/>
            <person name="Li S."/>
            <person name="Zhang X."/>
            <person name="Yang H."/>
            <person name="Wang J."/>
            <person name="Sun R."/>
            <person name="Zhang B."/>
            <person name="Jiang S."/>
            <person name="Wang J."/>
            <person name="Du Y."/>
            <person name="Li S."/>
        </authorList>
    </citation>
    <scope>NUCLEOTIDE SEQUENCE [LARGE SCALE GENOMIC DNA]</scope>
    <source>
        <strain evidence="9">cv. 9930</strain>
    </source>
</reference>
<feature type="region of interest" description="Disordered" evidence="6">
    <location>
        <begin position="202"/>
        <end position="225"/>
    </location>
</feature>
<reference evidence="8 9" key="4">
    <citation type="journal article" date="2011" name="BMC Genomics">
        <title>RNA-Seq improves annotation of protein-coding genes in the cucumber genome.</title>
        <authorList>
            <person name="Li Z."/>
            <person name="Zhang Z."/>
            <person name="Yan P."/>
            <person name="Huang S."/>
            <person name="Fei Z."/>
            <person name="Lin K."/>
        </authorList>
    </citation>
    <scope>NUCLEOTIDE SEQUENCE [LARGE SCALE GENOMIC DNA]</scope>
    <source>
        <strain evidence="9">cv. 9930</strain>
    </source>
</reference>
<feature type="domain" description="BHLH" evidence="7">
    <location>
        <begin position="217"/>
        <end position="266"/>
    </location>
</feature>
<dbReference type="EMBL" id="CM002923">
    <property type="protein sequence ID" value="KGN62622.1"/>
    <property type="molecule type" value="Genomic_DNA"/>
</dbReference>
<evidence type="ECO:0000256" key="5">
    <source>
        <dbReference type="ARBA" id="ARBA00023242"/>
    </source>
</evidence>
<dbReference type="InterPro" id="IPR011598">
    <property type="entry name" value="bHLH_dom"/>
</dbReference>
<evidence type="ECO:0000256" key="4">
    <source>
        <dbReference type="ARBA" id="ARBA00023163"/>
    </source>
</evidence>
<organism evidence="8 9">
    <name type="scientific">Cucumis sativus</name>
    <name type="common">Cucumber</name>
    <dbReference type="NCBI Taxonomy" id="3659"/>
    <lineage>
        <taxon>Eukaryota</taxon>
        <taxon>Viridiplantae</taxon>
        <taxon>Streptophyta</taxon>
        <taxon>Embryophyta</taxon>
        <taxon>Tracheophyta</taxon>
        <taxon>Spermatophyta</taxon>
        <taxon>Magnoliopsida</taxon>
        <taxon>eudicotyledons</taxon>
        <taxon>Gunneridae</taxon>
        <taxon>Pentapetalae</taxon>
        <taxon>rosids</taxon>
        <taxon>fabids</taxon>
        <taxon>Cucurbitales</taxon>
        <taxon>Cucurbitaceae</taxon>
        <taxon>Benincaseae</taxon>
        <taxon>Cucumis</taxon>
    </lineage>
</organism>
<dbReference type="Gramene" id="KGN62622">
    <property type="protein sequence ID" value="KGN62622"/>
    <property type="gene ID" value="Csa_2G361860"/>
</dbReference>
<dbReference type="GO" id="GO:0000981">
    <property type="term" value="F:DNA-binding transcription factor activity, RNA polymerase II-specific"/>
    <property type="evidence" value="ECO:0000318"/>
    <property type="project" value="GO_Central"/>
</dbReference>